<evidence type="ECO:0000256" key="2">
    <source>
        <dbReference type="SAM" id="MobiDB-lite"/>
    </source>
</evidence>
<dbReference type="Proteomes" id="UP001642484">
    <property type="component" value="Unassembled WGS sequence"/>
</dbReference>
<dbReference type="PROSITE" id="PS50088">
    <property type="entry name" value="ANK_REPEAT"/>
    <property type="match status" value="1"/>
</dbReference>
<feature type="repeat" description="ANK" evidence="1">
    <location>
        <begin position="152"/>
        <end position="184"/>
    </location>
</feature>
<dbReference type="EMBL" id="CAXAMN010003324">
    <property type="protein sequence ID" value="CAK9003875.1"/>
    <property type="molecule type" value="Genomic_DNA"/>
</dbReference>
<dbReference type="InterPro" id="IPR036770">
    <property type="entry name" value="Ankyrin_rpt-contain_sf"/>
</dbReference>
<dbReference type="EMBL" id="CAXAMN010026439">
    <property type="protein sequence ID" value="CAK9102947.1"/>
    <property type="molecule type" value="Genomic_DNA"/>
</dbReference>
<dbReference type="InterPro" id="IPR002110">
    <property type="entry name" value="Ankyrin_rpt"/>
</dbReference>
<name>A0ABP0IMP7_9DINO</name>
<sequence length="241" mass="26758">MFIELHSGRLRGQKPNSRALPDSCDSPAMNIGLAVPMALKPELMVSSDPCVPPMEEREAPEGHPCKVDSVRSEEGFRQSDTMNSEKPKWAEVLAHTSSTSTMASTRSEKSLKRKLRREVAIDDFLEENHFAHMNAPQQSQACFPMPGFSRPEVLYPVHVAAQQGDHVMLRMLCSEGADLEQKTSKGRSTWDIAKEADRFGSHQQVLGLLDSKIVSLRAFRKMAEESSTPPNQAKLAKQACL</sequence>
<organism evidence="3 5">
    <name type="scientific">Durusdinium trenchii</name>
    <dbReference type="NCBI Taxonomy" id="1381693"/>
    <lineage>
        <taxon>Eukaryota</taxon>
        <taxon>Sar</taxon>
        <taxon>Alveolata</taxon>
        <taxon>Dinophyceae</taxon>
        <taxon>Suessiales</taxon>
        <taxon>Symbiodiniaceae</taxon>
        <taxon>Durusdinium</taxon>
    </lineage>
</organism>
<evidence type="ECO:0000313" key="5">
    <source>
        <dbReference type="Proteomes" id="UP001642484"/>
    </source>
</evidence>
<comment type="caution">
    <text evidence="3">The sequence shown here is derived from an EMBL/GenBank/DDBJ whole genome shotgun (WGS) entry which is preliminary data.</text>
</comment>
<reference evidence="3 5" key="1">
    <citation type="submission" date="2024-02" db="EMBL/GenBank/DDBJ databases">
        <authorList>
            <person name="Chen Y."/>
            <person name="Shah S."/>
            <person name="Dougan E. K."/>
            <person name="Thang M."/>
            <person name="Chan C."/>
        </authorList>
    </citation>
    <scope>NUCLEOTIDE SEQUENCE [LARGE SCALE GENOMIC DNA]</scope>
</reference>
<gene>
    <name evidence="4" type="ORF">CCMP2556_LOCUS48411</name>
    <name evidence="3" type="ORF">CCMP2556_LOCUS7453</name>
</gene>
<keyword evidence="1" id="KW-0040">ANK repeat</keyword>
<accession>A0ABP0IMP7</accession>
<proteinExistence type="predicted"/>
<evidence type="ECO:0000313" key="3">
    <source>
        <dbReference type="EMBL" id="CAK9003875.1"/>
    </source>
</evidence>
<keyword evidence="5" id="KW-1185">Reference proteome</keyword>
<dbReference type="SUPFAM" id="SSF48403">
    <property type="entry name" value="Ankyrin repeat"/>
    <property type="match status" value="1"/>
</dbReference>
<dbReference type="Gene3D" id="1.25.40.20">
    <property type="entry name" value="Ankyrin repeat-containing domain"/>
    <property type="match status" value="1"/>
</dbReference>
<evidence type="ECO:0000256" key="1">
    <source>
        <dbReference type="PROSITE-ProRule" id="PRU00023"/>
    </source>
</evidence>
<feature type="region of interest" description="Disordered" evidence="2">
    <location>
        <begin position="1"/>
        <end position="24"/>
    </location>
</feature>
<evidence type="ECO:0000313" key="4">
    <source>
        <dbReference type="EMBL" id="CAK9102947.1"/>
    </source>
</evidence>
<protein>
    <submittedName>
        <fullName evidence="3">Uncharacterized protein</fullName>
    </submittedName>
</protein>